<comment type="caution">
    <text evidence="1">The sequence shown here is derived from an EMBL/GenBank/DDBJ whole genome shotgun (WGS) entry which is preliminary data.</text>
</comment>
<evidence type="ECO:0000313" key="2">
    <source>
        <dbReference type="Proteomes" id="UP000273516"/>
    </source>
</evidence>
<dbReference type="RefSeq" id="WP_122110578.1">
    <property type="nucleotide sequence ID" value="NZ_QOKZ01000001.1"/>
</dbReference>
<dbReference type="EMBL" id="QOKZ01000001">
    <property type="protein sequence ID" value="RMC37490.1"/>
    <property type="molecule type" value="Genomic_DNA"/>
</dbReference>
<reference evidence="1 2" key="1">
    <citation type="submission" date="2018-07" db="EMBL/GenBank/DDBJ databases">
        <authorList>
            <person name="Zhang Y."/>
            <person name="Wang L."/>
            <person name="Ma S."/>
        </authorList>
    </citation>
    <scope>NUCLEOTIDE SEQUENCE [LARGE SCALE GENOMIC DNA]</scope>
    <source>
        <strain evidence="1 2">4-2</strain>
    </source>
</reference>
<protein>
    <recommendedName>
        <fullName evidence="3">GNAT family N-acetyltransferase</fullName>
    </recommendedName>
</protein>
<keyword evidence="2" id="KW-1185">Reference proteome</keyword>
<dbReference type="SUPFAM" id="SSF55729">
    <property type="entry name" value="Acyl-CoA N-acyltransferases (Nat)"/>
    <property type="match status" value="1"/>
</dbReference>
<name>A0A3M0MP54_9RHOB</name>
<evidence type="ECO:0000313" key="1">
    <source>
        <dbReference type="EMBL" id="RMC37490.1"/>
    </source>
</evidence>
<dbReference type="Proteomes" id="UP000273516">
    <property type="component" value="Unassembled WGS sequence"/>
</dbReference>
<evidence type="ECO:0008006" key="3">
    <source>
        <dbReference type="Google" id="ProtNLM"/>
    </source>
</evidence>
<proteinExistence type="predicted"/>
<dbReference type="InterPro" id="IPR016181">
    <property type="entry name" value="Acyl_CoA_acyltransferase"/>
</dbReference>
<sequence>MAGAADVLRVVDMIEELRAAVNGPVPVDRSWTARTVVGLIADPDGAVWVSGGGFIAGHIHPTIINPAPVAFEMGWYASDGSGLRLLRVFEKWAAERGATAVQLSTGAGGLDLARLGYRLTEQAWVK</sequence>
<accession>A0A3M0MP54</accession>
<organism evidence="1 2">
    <name type="scientific">Paracoccus alkanivorans</name>
    <dbReference type="NCBI Taxonomy" id="2116655"/>
    <lineage>
        <taxon>Bacteria</taxon>
        <taxon>Pseudomonadati</taxon>
        <taxon>Pseudomonadota</taxon>
        <taxon>Alphaproteobacteria</taxon>
        <taxon>Rhodobacterales</taxon>
        <taxon>Paracoccaceae</taxon>
        <taxon>Paracoccus</taxon>
    </lineage>
</organism>
<dbReference type="OrthoDB" id="7959761at2"/>
<gene>
    <name evidence="1" type="ORF">C9E81_01695</name>
</gene>
<dbReference type="AlphaFoldDB" id="A0A3M0MP54"/>
<dbReference type="Gene3D" id="3.40.630.30">
    <property type="match status" value="1"/>
</dbReference>